<comment type="caution">
    <text evidence="3">The sequence shown here is derived from an EMBL/GenBank/DDBJ whole genome shotgun (WGS) entry which is preliminary data.</text>
</comment>
<organism evidence="3 4">
    <name type="scientific">Vanrija albida</name>
    <dbReference type="NCBI Taxonomy" id="181172"/>
    <lineage>
        <taxon>Eukaryota</taxon>
        <taxon>Fungi</taxon>
        <taxon>Dikarya</taxon>
        <taxon>Basidiomycota</taxon>
        <taxon>Agaricomycotina</taxon>
        <taxon>Tremellomycetes</taxon>
        <taxon>Trichosporonales</taxon>
        <taxon>Trichosporonaceae</taxon>
        <taxon>Vanrija</taxon>
    </lineage>
</organism>
<gene>
    <name evidence="3" type="ORF">Q8F55_003103</name>
</gene>
<evidence type="ECO:0000256" key="1">
    <source>
        <dbReference type="SAM" id="MobiDB-lite"/>
    </source>
</evidence>
<dbReference type="GeneID" id="95984146"/>
<name>A0ABR3QBK9_9TREE</name>
<keyword evidence="4" id="KW-1185">Reference proteome</keyword>
<feature type="transmembrane region" description="Helical" evidence="2">
    <location>
        <begin position="348"/>
        <end position="371"/>
    </location>
</feature>
<dbReference type="EMBL" id="JBBXJM010000002">
    <property type="protein sequence ID" value="KAL1412104.1"/>
    <property type="molecule type" value="Genomic_DNA"/>
</dbReference>
<evidence type="ECO:0000313" key="4">
    <source>
        <dbReference type="Proteomes" id="UP001565368"/>
    </source>
</evidence>
<protein>
    <submittedName>
        <fullName evidence="3">Uncharacterized protein</fullName>
    </submittedName>
</protein>
<evidence type="ECO:0000256" key="2">
    <source>
        <dbReference type="SAM" id="Phobius"/>
    </source>
</evidence>
<sequence length="473" mass="51118">MARPYRPNVLFDLELGDTSTMFTYFPDNWRPNPQPGDSWWQSTFEDNPDDYVPGMVGQGRAAHYYVADGMRVPDASLSFVGRGYTVRGKQNGSWTSVSPGFDVSDPTARTPVQHLINYEVAPVSQSSDDTLFRTTNMTFAFNSIIFRVREGMLALTSTTVMTGMVAEASTFDQVPLRVEPVVSNGNINPMFEKTGEWKVENHIGGVGGQDQIAYDHAVSGSADAVLKTKLPPGTSFLVLNGTTGPDYDKLYLNLQPPPPLTPKSYTYLMTKDKWVSKSLLYFTPLDPTFNYTLTLAPGDNSSVSLHSLTLYSGVGVGSNSPQAFGGLGTTDQLGVQHTPLKKPVNKGAIIGGVVGGVLGAILLAILGFWAVRKYRRRHIAPLRFERADEMQATPFIAAPASHGTTTAFESAAQEKAALRQPYQSVQQQEQDGYLDIVGSSSGPSSSGGPSRDLETASTSSGPRSRLPPGASER</sequence>
<dbReference type="Proteomes" id="UP001565368">
    <property type="component" value="Unassembled WGS sequence"/>
</dbReference>
<reference evidence="3 4" key="1">
    <citation type="submission" date="2023-08" db="EMBL/GenBank/DDBJ databases">
        <title>Annotated Genome Sequence of Vanrija albida AlHP1.</title>
        <authorList>
            <person name="Herzog R."/>
        </authorList>
    </citation>
    <scope>NUCLEOTIDE SEQUENCE [LARGE SCALE GENOMIC DNA]</scope>
    <source>
        <strain evidence="3 4">AlHP1</strain>
    </source>
</reference>
<feature type="compositionally biased region" description="Low complexity" evidence="1">
    <location>
        <begin position="438"/>
        <end position="450"/>
    </location>
</feature>
<keyword evidence="2" id="KW-0812">Transmembrane</keyword>
<feature type="compositionally biased region" description="Polar residues" evidence="1">
    <location>
        <begin position="421"/>
        <end position="430"/>
    </location>
</feature>
<evidence type="ECO:0000313" key="3">
    <source>
        <dbReference type="EMBL" id="KAL1412104.1"/>
    </source>
</evidence>
<dbReference type="RefSeq" id="XP_069212048.1">
    <property type="nucleotide sequence ID" value="XM_069351662.1"/>
</dbReference>
<feature type="region of interest" description="Disordered" evidence="1">
    <location>
        <begin position="421"/>
        <end position="473"/>
    </location>
</feature>
<keyword evidence="2" id="KW-0472">Membrane</keyword>
<keyword evidence="2" id="KW-1133">Transmembrane helix</keyword>
<accession>A0ABR3QBK9</accession>
<proteinExistence type="predicted"/>